<protein>
    <submittedName>
        <fullName evidence="1">Uncharacterized protein</fullName>
    </submittedName>
</protein>
<dbReference type="AlphaFoldDB" id="I7BAD7"/>
<evidence type="ECO:0000313" key="1">
    <source>
        <dbReference type="EMBL" id="AFO52260.1"/>
    </source>
</evidence>
<gene>
    <name evidence="1" type="ordered locus">MHLP_03400</name>
</gene>
<dbReference type="Proteomes" id="UP000006502">
    <property type="component" value="Chromosome"/>
</dbReference>
<evidence type="ECO:0000313" key="2">
    <source>
        <dbReference type="Proteomes" id="UP000006502"/>
    </source>
</evidence>
<dbReference type="KEGG" id="mhl:MHLP_03400"/>
<reference evidence="1 2" key="1">
    <citation type="journal article" date="2012" name="J. Bacteriol.">
        <title>Genome Sequence of "Candidatus Mycoplasma haemolamae" Strain Purdue, a Red Blood Cell Pathogen of Alpacas (Vicugna pacos) and Llamas (Lama glama).</title>
        <authorList>
            <person name="Guimaraes A.M."/>
            <person name="Toth B."/>
            <person name="Santos A.P."/>
            <person name="do Nascimento N.C."/>
            <person name="Kritchevsky J.E."/>
            <person name="Messick J.B."/>
        </authorList>
    </citation>
    <scope>NUCLEOTIDE SEQUENCE [LARGE SCALE GENOMIC DNA]</scope>
    <source>
        <strain evidence="1 2">Purdue</strain>
    </source>
</reference>
<organism evidence="1 2">
    <name type="scientific">Mycoplasma haematolamae (strain Purdue)</name>
    <dbReference type="NCBI Taxonomy" id="1212765"/>
    <lineage>
        <taxon>Bacteria</taxon>
        <taxon>Bacillati</taxon>
        <taxon>Mycoplasmatota</taxon>
        <taxon>Mollicutes</taxon>
        <taxon>Mycoplasmataceae</taxon>
        <taxon>Mycoplasma</taxon>
    </lineage>
</organism>
<proteinExistence type="predicted"/>
<keyword evidence="2" id="KW-1185">Reference proteome</keyword>
<dbReference type="HOGENOM" id="CLU_067308_0_0_14"/>
<sequence length="386" mass="44014">MFHTAKAKLAAILVGLGGANGAGMLTLKEDLLTSLTNWELKDFFGVQGNSSVSSALRLDPSARTHLSAVNLSDSLASPYLNLYSEGSLELGDLGYLLGFSRRIYEIREASNLEIEQLHQLRELAKETQNIKKQITVEDTKLFFSAVKKIEDYAKGQTGVEALTQEERQSVEKYYKIWSDLKGKSIDITRLFKQDQEGTLTRWDTQTNFKKYSEVKSQLLKLKWEGPSMKVLGSTNKFVDGSDSWTSCGKNPHQCPYFGTHKSDSSNWGYTQSWGQNPWKEFFKDEEEWKKFWQERFELKKKYFDEWQVSRHAWEWDNGQFCTVNGVEYFEGCYRSTTQAGLSNVINKANAKISLHTGMRVLLWMGYPLEGELPKSVVGDKSTVKAS</sequence>
<name>I7BAD7_MYCHA</name>
<dbReference type="PATRIC" id="fig|1212765.3.peg.767"/>
<dbReference type="EMBL" id="CP003731">
    <property type="protein sequence ID" value="AFO52260.1"/>
    <property type="molecule type" value="Genomic_DNA"/>
</dbReference>
<reference evidence="2" key="2">
    <citation type="submission" date="2012-07" db="EMBL/GenBank/DDBJ databases">
        <title>Complete genome sequence of 'Candidatus Mycoplasma haemolamae'.</title>
        <authorList>
            <person name="Guimaraes A.M.S."/>
            <person name="Toth B."/>
            <person name="Santos A.P."/>
            <person name="Nascimento N.C."/>
            <person name="Sojka J.E."/>
            <person name="Messick J.B."/>
        </authorList>
    </citation>
    <scope>NUCLEOTIDE SEQUENCE [LARGE SCALE GENOMIC DNA]</scope>
    <source>
        <strain evidence="2">Purdue</strain>
    </source>
</reference>
<dbReference type="STRING" id="1212765.MHLP_03400"/>
<accession>I7BAD7</accession>